<dbReference type="Proteomes" id="UP000182841">
    <property type="component" value="Unassembled WGS sequence"/>
</dbReference>
<reference evidence="2" key="1">
    <citation type="submission" date="2016-10" db="EMBL/GenBank/DDBJ databases">
        <authorList>
            <person name="Varghese N."/>
            <person name="Submissions S."/>
        </authorList>
    </citation>
    <scope>NUCLEOTIDE SEQUENCE [LARGE SCALE GENOMIC DNA]</scope>
    <source>
        <strain evidence="2">CGMCC 4.6825</strain>
    </source>
</reference>
<protein>
    <submittedName>
        <fullName evidence="1">Uncharacterized protein</fullName>
    </submittedName>
</protein>
<name>A0A1H9R1H4_9ACTN</name>
<dbReference type="RefSeq" id="WP_239501901.1">
    <property type="nucleotide sequence ID" value="NZ_FOGO01000003.1"/>
</dbReference>
<evidence type="ECO:0000313" key="1">
    <source>
        <dbReference type="EMBL" id="SER66564.1"/>
    </source>
</evidence>
<sequence>MERSATSGELANVIKNVIKSSTDDFKQREKIGIARCDTAVRREDRHRAIFPVEGVLSRTPREFTALDEHGAERLRRLEAGLAVVQEDFPGLETGVALCRLSCALLEGAWRERAASPDAPADDDTCACALCAHLPEPLPRGLEDYDWRRSDGRPLRVKTWPERKELDSVLTGGWVWTRKMNDSERDLGLRFRHQDDILVLHEYKRVEAAIEVSESARRVRRGLTRDRTSNGARALLCGLYAAHKRAVDEYWLDQHVAGAVALPQRTPLDKPSYALLQLMDCLFWHVSPDEELWQEEHLAALVLCRVLNDMTDVRADAVTGEASNFWLSSMSTHDKALYGACVVALLKYGCMPESHGLRWNSWLMNTTVVWEGLTGRHALWFDGITDGLPAREDCLLCGIEPNACTGLLTGGVALEVGATPLVEHLGAAAAALSARCRREQPAVWRLFDRELAAFEALHGEWRGNVGSVWEILRRTYVAGVRACLAGGRGARAVQTDSGEVGAALFHTLHRPPACKEDTALLSYMFGCAHPHFLWNAQGYAPSAVVGDWLDG</sequence>
<accession>A0A1H9R1H4</accession>
<evidence type="ECO:0000313" key="2">
    <source>
        <dbReference type="Proteomes" id="UP000182841"/>
    </source>
</evidence>
<gene>
    <name evidence="1" type="ORF">SAMN05421870_103255</name>
</gene>
<keyword evidence="2" id="KW-1185">Reference proteome</keyword>
<proteinExistence type="predicted"/>
<dbReference type="EMBL" id="FOGO01000003">
    <property type="protein sequence ID" value="SER66564.1"/>
    <property type="molecule type" value="Genomic_DNA"/>
</dbReference>
<organism evidence="1 2">
    <name type="scientific">Streptomyces qinglanensis</name>
    <dbReference type="NCBI Taxonomy" id="943816"/>
    <lineage>
        <taxon>Bacteria</taxon>
        <taxon>Bacillati</taxon>
        <taxon>Actinomycetota</taxon>
        <taxon>Actinomycetes</taxon>
        <taxon>Kitasatosporales</taxon>
        <taxon>Streptomycetaceae</taxon>
        <taxon>Streptomyces</taxon>
    </lineage>
</organism>
<dbReference type="AlphaFoldDB" id="A0A1H9R1H4"/>